<evidence type="ECO:0000256" key="1">
    <source>
        <dbReference type="ARBA" id="ARBA00004167"/>
    </source>
</evidence>
<comment type="subcellular location">
    <subcellularLocation>
        <location evidence="1">Membrane</location>
        <topology evidence="1">Single-pass membrane protein</topology>
    </subcellularLocation>
</comment>
<reference evidence="8" key="1">
    <citation type="journal article" date="2023" name="Int. J. Syst. Evol. Microbiol.">
        <title>&lt;i&gt;Shewanella septentrionalis&lt;/i&gt; sp. nov. and &lt;i&gt;Shewanella holmiensis&lt;/i&gt; sp. nov., isolated from Baltic Sea water and sediments.</title>
        <authorList>
            <person name="Martin-Rodriguez A.J."/>
            <person name="Thorell K."/>
            <person name="Joffre E."/>
            <person name="Jensie-Markopoulos S."/>
            <person name="Moore E.R.B."/>
            <person name="Sjoling A."/>
        </authorList>
    </citation>
    <scope>NUCLEOTIDE SEQUENCE</scope>
    <source>
        <strain evidence="8">SP1W3</strain>
    </source>
</reference>
<sequence length="253" mass="28315">MENTIDSALEDNKRSASTRPSTDDNKATDNYLAQMRGFEEDRINLAKQSAKTAWKVATGFGVVALAAVAAVAMMMPLKQVEPYLLRVDNATGHTEMVRPLADAKSITYGEVLDKYWLNRFIIERNGYEWETVQNSYNSVKLMSNRQVFGAYSGYITGANSPAKTFGENKVIKINVQGIAFLPATSKEQTLAQVRFTRIVENSEGVEAIGSQPTTWTATVTFDYNGNVKTEKERRINPLGFRVTSYREDRNLTK</sequence>
<dbReference type="InterPro" id="IPR026264">
    <property type="entry name" value="VirB8/PtlE"/>
</dbReference>
<evidence type="ECO:0000259" key="7">
    <source>
        <dbReference type="Pfam" id="PF04335"/>
    </source>
</evidence>
<name>A0A9X2WYC1_9GAMM</name>
<dbReference type="Proteomes" id="UP001155604">
    <property type="component" value="Unassembled WGS sequence"/>
</dbReference>
<dbReference type="SUPFAM" id="SSF54427">
    <property type="entry name" value="NTF2-like"/>
    <property type="match status" value="1"/>
</dbReference>
<dbReference type="AlphaFoldDB" id="A0A9X2WYC1"/>
<gene>
    <name evidence="8" type="ORF">NE536_20265</name>
</gene>
<dbReference type="Pfam" id="PF04335">
    <property type="entry name" value="VirB8"/>
    <property type="match status" value="1"/>
</dbReference>
<dbReference type="InterPro" id="IPR032710">
    <property type="entry name" value="NTF2-like_dom_sf"/>
</dbReference>
<comment type="caution">
    <text evidence="8">The sequence shown here is derived from an EMBL/GenBank/DDBJ whole genome shotgun (WGS) entry which is preliminary data.</text>
</comment>
<feature type="domain" description="Bacterial virulence protein VirB8" evidence="7">
    <location>
        <begin position="36"/>
        <end position="249"/>
    </location>
</feature>
<accession>A0A9X2WYC1</accession>
<evidence type="ECO:0000256" key="4">
    <source>
        <dbReference type="ARBA" id="ARBA00023136"/>
    </source>
</evidence>
<feature type="transmembrane region" description="Helical" evidence="6">
    <location>
        <begin position="56"/>
        <end position="77"/>
    </location>
</feature>
<protein>
    <submittedName>
        <fullName evidence="8">Type IV secretion system protein</fullName>
    </submittedName>
</protein>
<feature type="region of interest" description="Disordered" evidence="5">
    <location>
        <begin position="1"/>
        <end position="28"/>
    </location>
</feature>
<keyword evidence="4 6" id="KW-0472">Membrane</keyword>
<proteinExistence type="predicted"/>
<keyword evidence="3 6" id="KW-1133">Transmembrane helix</keyword>
<dbReference type="GO" id="GO:0030255">
    <property type="term" value="P:protein secretion by the type IV secretion system"/>
    <property type="evidence" value="ECO:0007669"/>
    <property type="project" value="InterPro"/>
</dbReference>
<evidence type="ECO:0000256" key="6">
    <source>
        <dbReference type="SAM" id="Phobius"/>
    </source>
</evidence>
<dbReference type="EMBL" id="JAMTCC010000050">
    <property type="protein sequence ID" value="MCT7947691.1"/>
    <property type="molecule type" value="Genomic_DNA"/>
</dbReference>
<dbReference type="InterPro" id="IPR007430">
    <property type="entry name" value="VirB8"/>
</dbReference>
<organism evidence="8 9">
    <name type="scientific">Shewanella septentrionalis</name>
    <dbReference type="NCBI Taxonomy" id="2952223"/>
    <lineage>
        <taxon>Bacteria</taxon>
        <taxon>Pseudomonadati</taxon>
        <taxon>Pseudomonadota</taxon>
        <taxon>Gammaproteobacteria</taxon>
        <taxon>Alteromonadales</taxon>
        <taxon>Shewanellaceae</taxon>
        <taxon>Shewanella</taxon>
    </lineage>
</organism>
<evidence type="ECO:0000256" key="5">
    <source>
        <dbReference type="SAM" id="MobiDB-lite"/>
    </source>
</evidence>
<evidence type="ECO:0000313" key="9">
    <source>
        <dbReference type="Proteomes" id="UP001155604"/>
    </source>
</evidence>
<evidence type="ECO:0000313" key="8">
    <source>
        <dbReference type="EMBL" id="MCT7947691.1"/>
    </source>
</evidence>
<dbReference type="CDD" id="cd16424">
    <property type="entry name" value="VirB8"/>
    <property type="match status" value="1"/>
</dbReference>
<evidence type="ECO:0000256" key="2">
    <source>
        <dbReference type="ARBA" id="ARBA00022692"/>
    </source>
</evidence>
<dbReference type="PIRSF" id="PIRSF003299">
    <property type="entry name" value="VirB8_PtlE"/>
    <property type="match status" value="1"/>
</dbReference>
<dbReference type="Gene3D" id="3.10.450.230">
    <property type="entry name" value="VirB8 protein"/>
    <property type="match status" value="1"/>
</dbReference>
<dbReference type="GO" id="GO:0016020">
    <property type="term" value="C:membrane"/>
    <property type="evidence" value="ECO:0007669"/>
    <property type="project" value="UniProtKB-SubCell"/>
</dbReference>
<keyword evidence="2 6" id="KW-0812">Transmembrane</keyword>
<keyword evidence="9" id="KW-1185">Reference proteome</keyword>
<dbReference type="RefSeq" id="WP_261273844.1">
    <property type="nucleotide sequence ID" value="NZ_JAMTCC010000050.1"/>
</dbReference>
<evidence type="ECO:0000256" key="3">
    <source>
        <dbReference type="ARBA" id="ARBA00022989"/>
    </source>
</evidence>